<dbReference type="EMBL" id="JAKWBI020000001">
    <property type="protein sequence ID" value="KAJ2907364.1"/>
    <property type="molecule type" value="Genomic_DNA"/>
</dbReference>
<sequence>MASKSISPAPWRKQFLRDISKLPMATCSFATLHPTSLSHASEPAGTSFDKVPRVRTIVFRGMWATIPPNERNPAPKNSPDYESDMPSFTTDVRTEKIAELTGTGDGAVARTSSSTMGSGGGGPVEAVFWVPDTMTQWRLRGTAYIIAPDIETEKGCFAREVLEKKMRPKGSSDGCSWSWTRELTAHFGNMSPKMRGSFRNPLPGAPRDNEPKDPRLGLGQEVSDLEDEIARENFRVVVIVPGEVDQVDLEGQRRWIHRCVESGEEEKWETCEVWP</sequence>
<reference evidence="3" key="1">
    <citation type="submission" date="2022-07" db="EMBL/GenBank/DDBJ databases">
        <title>Draft genome sequence of Zalerion maritima ATCC 34329, a (micro)plastics degrading marine fungus.</title>
        <authorList>
            <person name="Paco A."/>
            <person name="Goncalves M.F.M."/>
            <person name="Rocha-Santos T.A.P."/>
            <person name="Alves A."/>
        </authorList>
    </citation>
    <scope>NUCLEOTIDE SEQUENCE</scope>
    <source>
        <strain evidence="3">ATCC 34329</strain>
    </source>
</reference>
<dbReference type="InterPro" id="IPR012349">
    <property type="entry name" value="Split_barrel_FMN-bd"/>
</dbReference>
<feature type="region of interest" description="Disordered" evidence="1">
    <location>
        <begin position="67"/>
        <end position="86"/>
    </location>
</feature>
<accession>A0AAD5WXR2</accession>
<name>A0AAD5WXR2_9PEZI</name>
<dbReference type="Gene3D" id="2.30.110.10">
    <property type="entry name" value="Electron Transport, Fmn-binding Protein, Chain A"/>
    <property type="match status" value="1"/>
</dbReference>
<evidence type="ECO:0000256" key="1">
    <source>
        <dbReference type="SAM" id="MobiDB-lite"/>
    </source>
</evidence>
<evidence type="ECO:0000259" key="2">
    <source>
        <dbReference type="Pfam" id="PF12766"/>
    </source>
</evidence>
<dbReference type="GO" id="GO:0010181">
    <property type="term" value="F:FMN binding"/>
    <property type="evidence" value="ECO:0007669"/>
    <property type="project" value="InterPro"/>
</dbReference>
<organism evidence="3 4">
    <name type="scientific">Zalerion maritima</name>
    <dbReference type="NCBI Taxonomy" id="339359"/>
    <lineage>
        <taxon>Eukaryota</taxon>
        <taxon>Fungi</taxon>
        <taxon>Dikarya</taxon>
        <taxon>Ascomycota</taxon>
        <taxon>Pezizomycotina</taxon>
        <taxon>Sordariomycetes</taxon>
        <taxon>Lulworthiomycetidae</taxon>
        <taxon>Lulworthiales</taxon>
        <taxon>Lulworthiaceae</taxon>
        <taxon>Zalerion</taxon>
    </lineage>
</organism>
<feature type="domain" description="Pyridoxamine 5'-phosphate oxidase Alr4036 family FMN-binding" evidence="2">
    <location>
        <begin position="9"/>
        <end position="146"/>
    </location>
</feature>
<proteinExistence type="predicted"/>
<gene>
    <name evidence="3" type="ORF">MKZ38_003221</name>
</gene>
<evidence type="ECO:0000313" key="3">
    <source>
        <dbReference type="EMBL" id="KAJ2907364.1"/>
    </source>
</evidence>
<dbReference type="PANTHER" id="PTHR28243:SF1">
    <property type="entry name" value="PYRIDOXAMINE 5'-PHOSPHATE OXIDASE ALR4036 FAMILY FMN-BINDING DOMAIN-CONTAINING PROTEIN"/>
    <property type="match status" value="1"/>
</dbReference>
<evidence type="ECO:0000313" key="4">
    <source>
        <dbReference type="Proteomes" id="UP001201980"/>
    </source>
</evidence>
<dbReference type="SUPFAM" id="SSF50475">
    <property type="entry name" value="FMN-binding split barrel"/>
    <property type="match status" value="1"/>
</dbReference>
<dbReference type="InterPro" id="IPR024624">
    <property type="entry name" value="Pyridox_Oxase_Alr4036_FMN-bd"/>
</dbReference>
<feature type="region of interest" description="Disordered" evidence="1">
    <location>
        <begin position="190"/>
        <end position="218"/>
    </location>
</feature>
<protein>
    <recommendedName>
        <fullName evidence="2">Pyridoxamine 5'-phosphate oxidase Alr4036 family FMN-binding domain-containing protein</fullName>
    </recommendedName>
</protein>
<comment type="caution">
    <text evidence="3">The sequence shown here is derived from an EMBL/GenBank/DDBJ whole genome shotgun (WGS) entry which is preliminary data.</text>
</comment>
<dbReference type="AlphaFoldDB" id="A0AAD5WXR2"/>
<dbReference type="PANTHER" id="PTHR28243">
    <property type="entry name" value="AGL049CP"/>
    <property type="match status" value="1"/>
</dbReference>
<dbReference type="Proteomes" id="UP001201980">
    <property type="component" value="Unassembled WGS sequence"/>
</dbReference>
<dbReference type="Pfam" id="PF12766">
    <property type="entry name" value="Pyridox_oxase_2"/>
    <property type="match status" value="1"/>
</dbReference>
<keyword evidence="4" id="KW-1185">Reference proteome</keyword>